<evidence type="ECO:0000313" key="1">
    <source>
        <dbReference type="EMBL" id="TCK58457.1"/>
    </source>
</evidence>
<gene>
    <name evidence="1" type="ORF">C8D98_2659</name>
</gene>
<organism evidence="1 2">
    <name type="scientific">Seleniivibrio woodruffii</name>
    <dbReference type="NCBI Taxonomy" id="1078050"/>
    <lineage>
        <taxon>Bacteria</taxon>
        <taxon>Pseudomonadati</taxon>
        <taxon>Deferribacterota</taxon>
        <taxon>Deferribacteres</taxon>
        <taxon>Deferribacterales</taxon>
        <taxon>Geovibrionaceae</taxon>
        <taxon>Seleniivibrio</taxon>
    </lineage>
</organism>
<comment type="caution">
    <text evidence="1">The sequence shown here is derived from an EMBL/GenBank/DDBJ whole genome shotgun (WGS) entry which is preliminary data.</text>
</comment>
<name>A0A4R1K3I2_9BACT</name>
<dbReference type="Proteomes" id="UP000294614">
    <property type="component" value="Unassembled WGS sequence"/>
</dbReference>
<sequence length="342" mass="40558">MNIEDTYYQVRRAQRMILMRQYFRNGELYEIMNRKAFNNMADKLSQKYFHMAGSVIYKEMTELYRVYLCLAPIIQKQKNSFKLDWTKGNTLSWMRRLFNGSNKKWYYSHEAVIRKHDVELFKSTLRNHGITDSVFIDFALEKYLCFWNADGRKGSLANCVFDPFFFEAHESGLRFENNLVHTSSSRKSGYKYVFDEPLEIMCYAISASIRNGRTHVDVQLSNDYVKALKERLLKATEGKSSYAHKLVILSALVNSFVEDARYAKDAMEQVKEVQKYFIKHTKKFAAGNADFRHTSGAIIPLWLSRVTNRFTYQRTNFFWDMDHNTVPEKIYMIYFSPYREQI</sequence>
<dbReference type="AlphaFoldDB" id="A0A4R1K3I2"/>
<protein>
    <submittedName>
        <fullName evidence="1">Uncharacterized protein</fullName>
    </submittedName>
</protein>
<accession>A0A4R1K3I2</accession>
<proteinExistence type="predicted"/>
<reference evidence="1 2" key="1">
    <citation type="submission" date="2019-03" db="EMBL/GenBank/DDBJ databases">
        <title>Genomic Encyclopedia of Type Strains, Phase IV (KMG-IV): sequencing the most valuable type-strain genomes for metagenomic binning, comparative biology and taxonomic classification.</title>
        <authorList>
            <person name="Goeker M."/>
        </authorList>
    </citation>
    <scope>NUCLEOTIDE SEQUENCE [LARGE SCALE GENOMIC DNA]</scope>
    <source>
        <strain evidence="1 2">DSM 24984</strain>
    </source>
</reference>
<keyword evidence="2" id="KW-1185">Reference proteome</keyword>
<dbReference type="EMBL" id="SMGG01000007">
    <property type="protein sequence ID" value="TCK58457.1"/>
    <property type="molecule type" value="Genomic_DNA"/>
</dbReference>
<evidence type="ECO:0000313" key="2">
    <source>
        <dbReference type="Proteomes" id="UP000294614"/>
    </source>
</evidence>